<dbReference type="InterPro" id="IPR041359">
    <property type="entry name" value="MetOD1"/>
</dbReference>
<evidence type="ECO:0000313" key="3">
    <source>
        <dbReference type="EMBL" id="TDQ51406.1"/>
    </source>
</evidence>
<sequence>MRVADAAVPFEGDAFRRRLLRELAAALEEVVGLEEAAGYIGLVGQRIGDDVSDRYLEETGLERLDRGQVVDVLIDFERRIQGDFHLVSEDEERIVLGNRCCPFGDGVRGVESLCTMTSSLLGNITARHLGYAKVELVETIARRHPACRVVIHLRRDSTAEQARGDEYFGEAASPAGNAPSADGSPPDAVPVPGPTC</sequence>
<name>A0A4R6UYL5_9ACTN</name>
<dbReference type="EMBL" id="SNYN01000011">
    <property type="protein sequence ID" value="TDQ51406.1"/>
    <property type="molecule type" value="Genomic_DNA"/>
</dbReference>
<feature type="compositionally biased region" description="Pro residues" evidence="1">
    <location>
        <begin position="187"/>
        <end position="196"/>
    </location>
</feature>
<dbReference type="Proteomes" id="UP000295281">
    <property type="component" value="Unassembled WGS sequence"/>
</dbReference>
<organism evidence="3 4">
    <name type="scientific">Actinorugispora endophytica</name>
    <dbReference type="NCBI Taxonomy" id="1605990"/>
    <lineage>
        <taxon>Bacteria</taxon>
        <taxon>Bacillati</taxon>
        <taxon>Actinomycetota</taxon>
        <taxon>Actinomycetes</taxon>
        <taxon>Streptosporangiales</taxon>
        <taxon>Nocardiopsidaceae</taxon>
        <taxon>Actinorugispora</taxon>
    </lineage>
</organism>
<dbReference type="RefSeq" id="WP_208113176.1">
    <property type="nucleotide sequence ID" value="NZ_SNYN01000011.1"/>
</dbReference>
<evidence type="ECO:0000313" key="4">
    <source>
        <dbReference type="Proteomes" id="UP000295281"/>
    </source>
</evidence>
<feature type="domain" description="Metanogen output" evidence="2">
    <location>
        <begin position="20"/>
        <end position="152"/>
    </location>
</feature>
<proteinExistence type="predicted"/>
<accession>A0A4R6UYL5</accession>
<evidence type="ECO:0000256" key="1">
    <source>
        <dbReference type="SAM" id="MobiDB-lite"/>
    </source>
</evidence>
<evidence type="ECO:0000259" key="2">
    <source>
        <dbReference type="Pfam" id="PF18546"/>
    </source>
</evidence>
<protein>
    <recommendedName>
        <fullName evidence="2">Metanogen output domain-containing protein</fullName>
    </recommendedName>
</protein>
<gene>
    <name evidence="3" type="ORF">EV190_11110</name>
</gene>
<dbReference type="Pfam" id="PF18546">
    <property type="entry name" value="MetOD1"/>
    <property type="match status" value="1"/>
</dbReference>
<keyword evidence="4" id="KW-1185">Reference proteome</keyword>
<reference evidence="3 4" key="1">
    <citation type="submission" date="2019-03" db="EMBL/GenBank/DDBJ databases">
        <title>Genomic Encyclopedia of Type Strains, Phase IV (KMG-IV): sequencing the most valuable type-strain genomes for metagenomic binning, comparative biology and taxonomic classification.</title>
        <authorList>
            <person name="Goeker M."/>
        </authorList>
    </citation>
    <scope>NUCLEOTIDE SEQUENCE [LARGE SCALE GENOMIC DNA]</scope>
    <source>
        <strain evidence="3 4">DSM 46770</strain>
    </source>
</reference>
<feature type="region of interest" description="Disordered" evidence="1">
    <location>
        <begin position="162"/>
        <end position="196"/>
    </location>
</feature>
<comment type="caution">
    <text evidence="3">The sequence shown here is derived from an EMBL/GenBank/DDBJ whole genome shotgun (WGS) entry which is preliminary data.</text>
</comment>
<dbReference type="AlphaFoldDB" id="A0A4R6UYL5"/>